<evidence type="ECO:0000256" key="2">
    <source>
        <dbReference type="ARBA" id="ARBA00011900"/>
    </source>
</evidence>
<gene>
    <name evidence="8" type="ORF">J2X05_000557</name>
</gene>
<keyword evidence="4 7" id="KW-0808">Transferase</keyword>
<sequence>MGVALRKGFAEYSPIIDLLVKTRKKVKPVLIGGDPGLTPILRWAGSKKKLLPILLDQALGECSGVYHEPFVGSGALFLQMKAKKAVLSDLNPHLMQAYKQVKNHPEAVWEMLSKMPSNIEFYYSLRQVNWITLNSIERAARFVYLNRFCFNGVYRTNLNGDFNVARGDGHLGIPSWDIFKAFANRLKKASLVEADFGVSIDKAVKGDFIYIDPPYVDLTKRNRGEYGLGSFGAEDISRLARAANQASKRGAKIMLSYRHSDELISLFKGWNVRSFDVQRTVSCDIAKRHAAKEILLTNY</sequence>
<dbReference type="PANTHER" id="PTHR30481">
    <property type="entry name" value="DNA ADENINE METHYLASE"/>
    <property type="match status" value="1"/>
</dbReference>
<dbReference type="SUPFAM" id="SSF53335">
    <property type="entry name" value="S-adenosyl-L-methionine-dependent methyltransferases"/>
    <property type="match status" value="1"/>
</dbReference>
<dbReference type="GO" id="GO:0009007">
    <property type="term" value="F:site-specific DNA-methyltransferase (adenine-specific) activity"/>
    <property type="evidence" value="ECO:0007669"/>
    <property type="project" value="UniProtKB-EC"/>
</dbReference>
<organism evidence="8 9">
    <name type="scientific">Cellvibrio fibrivorans</name>
    <dbReference type="NCBI Taxonomy" id="126350"/>
    <lineage>
        <taxon>Bacteria</taxon>
        <taxon>Pseudomonadati</taxon>
        <taxon>Pseudomonadota</taxon>
        <taxon>Gammaproteobacteria</taxon>
        <taxon>Cellvibrionales</taxon>
        <taxon>Cellvibrionaceae</taxon>
        <taxon>Cellvibrio</taxon>
    </lineage>
</organism>
<dbReference type="GO" id="GO:0032259">
    <property type="term" value="P:methylation"/>
    <property type="evidence" value="ECO:0007669"/>
    <property type="project" value="UniProtKB-KW"/>
</dbReference>
<comment type="caution">
    <text evidence="8">The sequence shown here is derived from an EMBL/GenBank/DDBJ whole genome shotgun (WGS) entry which is preliminary data.</text>
</comment>
<accession>A0ABU1UTP8</accession>
<dbReference type="InterPro" id="IPR012263">
    <property type="entry name" value="M_m6A_EcoRV"/>
</dbReference>
<dbReference type="InterPro" id="IPR012327">
    <property type="entry name" value="MeTrfase_D12"/>
</dbReference>
<reference evidence="8 9" key="1">
    <citation type="submission" date="2023-07" db="EMBL/GenBank/DDBJ databases">
        <title>Sorghum-associated microbial communities from plants grown in Nebraska, USA.</title>
        <authorList>
            <person name="Schachtman D."/>
        </authorList>
    </citation>
    <scope>NUCLEOTIDE SEQUENCE [LARGE SCALE GENOMIC DNA]</scope>
    <source>
        <strain evidence="8 9">BE190</strain>
    </source>
</reference>
<evidence type="ECO:0000256" key="7">
    <source>
        <dbReference type="RuleBase" id="RU361257"/>
    </source>
</evidence>
<keyword evidence="5 7" id="KW-0949">S-adenosyl-L-methionine</keyword>
<dbReference type="Gene3D" id="3.40.50.150">
    <property type="entry name" value="Vaccinia Virus protein VP39"/>
    <property type="match status" value="1"/>
</dbReference>
<dbReference type="Proteomes" id="UP001253595">
    <property type="component" value="Unassembled WGS sequence"/>
</dbReference>
<dbReference type="PANTHER" id="PTHR30481:SF3">
    <property type="entry name" value="DNA ADENINE METHYLASE"/>
    <property type="match status" value="1"/>
</dbReference>
<evidence type="ECO:0000256" key="1">
    <source>
        <dbReference type="ARBA" id="ARBA00006594"/>
    </source>
</evidence>
<evidence type="ECO:0000313" key="8">
    <source>
        <dbReference type="EMBL" id="MDR7088554.1"/>
    </source>
</evidence>
<dbReference type="InterPro" id="IPR002052">
    <property type="entry name" value="DNA_methylase_N6_adenine_CS"/>
</dbReference>
<dbReference type="PIRSF" id="PIRSF000398">
    <property type="entry name" value="M_m6A_EcoRV"/>
    <property type="match status" value="1"/>
</dbReference>
<comment type="catalytic activity">
    <reaction evidence="6 7">
        <text>a 2'-deoxyadenosine in DNA + S-adenosyl-L-methionine = an N(6)-methyl-2'-deoxyadenosine in DNA + S-adenosyl-L-homocysteine + H(+)</text>
        <dbReference type="Rhea" id="RHEA:15197"/>
        <dbReference type="Rhea" id="RHEA-COMP:12418"/>
        <dbReference type="Rhea" id="RHEA-COMP:12419"/>
        <dbReference type="ChEBI" id="CHEBI:15378"/>
        <dbReference type="ChEBI" id="CHEBI:57856"/>
        <dbReference type="ChEBI" id="CHEBI:59789"/>
        <dbReference type="ChEBI" id="CHEBI:90615"/>
        <dbReference type="ChEBI" id="CHEBI:90616"/>
        <dbReference type="EC" id="2.1.1.72"/>
    </reaction>
</comment>
<protein>
    <recommendedName>
        <fullName evidence="2 7">Site-specific DNA-methyltransferase (adenine-specific)</fullName>
        <ecNumber evidence="2 7">2.1.1.72</ecNumber>
    </recommendedName>
</protein>
<keyword evidence="3 7" id="KW-0489">Methyltransferase</keyword>
<proteinExistence type="inferred from homology"/>
<dbReference type="Pfam" id="PF02086">
    <property type="entry name" value="MethyltransfD12"/>
    <property type="match status" value="1"/>
</dbReference>
<dbReference type="NCBIfam" id="TIGR00571">
    <property type="entry name" value="dam"/>
    <property type="match status" value="1"/>
</dbReference>
<evidence type="ECO:0000313" key="9">
    <source>
        <dbReference type="Proteomes" id="UP001253595"/>
    </source>
</evidence>
<dbReference type="PRINTS" id="PR00505">
    <property type="entry name" value="D12N6MTFRASE"/>
</dbReference>
<dbReference type="InterPro" id="IPR023095">
    <property type="entry name" value="Ade_MeTrfase_dom_2"/>
</dbReference>
<dbReference type="EMBL" id="JAVDVX010000001">
    <property type="protein sequence ID" value="MDR7088554.1"/>
    <property type="molecule type" value="Genomic_DNA"/>
</dbReference>
<evidence type="ECO:0000256" key="3">
    <source>
        <dbReference type="ARBA" id="ARBA00022603"/>
    </source>
</evidence>
<dbReference type="InterPro" id="IPR029063">
    <property type="entry name" value="SAM-dependent_MTases_sf"/>
</dbReference>
<dbReference type="PROSITE" id="PS00092">
    <property type="entry name" value="N6_MTASE"/>
    <property type="match status" value="1"/>
</dbReference>
<dbReference type="Gene3D" id="1.10.1020.10">
    <property type="entry name" value="Adenine-specific Methyltransferase, Domain 2"/>
    <property type="match status" value="1"/>
</dbReference>
<dbReference type="RefSeq" id="WP_310068348.1">
    <property type="nucleotide sequence ID" value="NZ_JAVDVX010000001.1"/>
</dbReference>
<evidence type="ECO:0000256" key="4">
    <source>
        <dbReference type="ARBA" id="ARBA00022679"/>
    </source>
</evidence>
<evidence type="ECO:0000256" key="5">
    <source>
        <dbReference type="ARBA" id="ARBA00022691"/>
    </source>
</evidence>
<keyword evidence="9" id="KW-1185">Reference proteome</keyword>
<evidence type="ECO:0000256" key="6">
    <source>
        <dbReference type="ARBA" id="ARBA00047942"/>
    </source>
</evidence>
<name>A0ABU1UTP8_9GAMM</name>
<dbReference type="EC" id="2.1.1.72" evidence="2 7"/>
<comment type="similarity">
    <text evidence="1 7">Belongs to the N(4)/N(6)-methyltransferase family.</text>
</comment>